<evidence type="ECO:0000256" key="1">
    <source>
        <dbReference type="ARBA" id="ARBA00004123"/>
    </source>
</evidence>
<dbReference type="InterPro" id="IPR044567">
    <property type="entry name" value="CLSY/DRD1"/>
</dbReference>
<keyword evidence="2" id="KW-0547">Nucleotide-binding</keyword>
<dbReference type="Proteomes" id="UP000002051">
    <property type="component" value="Chromosome 3"/>
</dbReference>
<dbReference type="EMBL" id="CM001219">
    <property type="protein sequence ID" value="AES71962.1"/>
    <property type="molecule type" value="Genomic_DNA"/>
</dbReference>
<gene>
    <name evidence="6" type="ordered locus">MTR_3g084600</name>
</gene>
<reference evidence="7" key="3">
    <citation type="submission" date="2015-04" db="UniProtKB">
        <authorList>
            <consortium name="EnsemblPlants"/>
        </authorList>
    </citation>
    <scope>IDENTIFICATION</scope>
    <source>
        <strain evidence="7">cv. Jemalong A17</strain>
    </source>
</reference>
<proteinExistence type="predicted"/>
<dbReference type="PaxDb" id="3880-AES71962"/>
<dbReference type="GO" id="GO:0004386">
    <property type="term" value="F:helicase activity"/>
    <property type="evidence" value="ECO:0007669"/>
    <property type="project" value="UniProtKB-KW"/>
</dbReference>
<reference evidence="6 8" key="2">
    <citation type="journal article" date="2014" name="BMC Genomics">
        <title>An improved genome release (version Mt4.0) for the model legume Medicago truncatula.</title>
        <authorList>
            <person name="Tang H."/>
            <person name="Krishnakumar V."/>
            <person name="Bidwell S."/>
            <person name="Rosen B."/>
            <person name="Chan A."/>
            <person name="Zhou S."/>
            <person name="Gentzbittel L."/>
            <person name="Childs K.L."/>
            <person name="Yandell M."/>
            <person name="Gundlach H."/>
            <person name="Mayer K.F."/>
            <person name="Schwartz D.C."/>
            <person name="Town C.D."/>
        </authorList>
    </citation>
    <scope>GENOME REANNOTATION</scope>
    <source>
        <strain evidence="7 8">cv. Jemalong A17</strain>
    </source>
</reference>
<dbReference type="STRING" id="3880.G7JAU5"/>
<evidence type="ECO:0000256" key="2">
    <source>
        <dbReference type="ARBA" id="ARBA00022741"/>
    </source>
</evidence>
<keyword evidence="4" id="KW-0067">ATP-binding</keyword>
<dbReference type="eggNOG" id="KOG0390">
    <property type="taxonomic scope" value="Eukaryota"/>
</dbReference>
<dbReference type="PANTHER" id="PTHR45821:SF2">
    <property type="entry name" value="SNF2 DOMAIN-CONTAINING PROTEIN CLASSY 2"/>
    <property type="match status" value="1"/>
</dbReference>
<evidence type="ECO:0000256" key="4">
    <source>
        <dbReference type="ARBA" id="ARBA00022840"/>
    </source>
</evidence>
<keyword evidence="3" id="KW-0378">Hydrolase</keyword>
<evidence type="ECO:0000256" key="5">
    <source>
        <dbReference type="ARBA" id="ARBA00023242"/>
    </source>
</evidence>
<sequence length="183" mass="21061">MEQPGDFVIHGHENKHNYKLDEEIGIYTLDALKVDEDDDGMISTHATDPDELISKENDKVWKLIQEIKGKMHACQKKVFEFPWQNITGSTEPSFMKEKFKTNGGYWNLSKIKQAIVHNFLLGQQKMVYVYELLAKAEKNEDDILRDMVEENKSKAIHMIMKNEKASTRSFIKLVVAGGTVGRE</sequence>
<dbReference type="PANTHER" id="PTHR45821">
    <property type="entry name" value="SNF2 DOMAIN-CONTAINING PROTEIN CLASSY 2-RELATED"/>
    <property type="match status" value="1"/>
</dbReference>
<dbReference type="GO" id="GO:0005634">
    <property type="term" value="C:nucleus"/>
    <property type="evidence" value="ECO:0007669"/>
    <property type="project" value="UniProtKB-SubCell"/>
</dbReference>
<dbReference type="GO" id="GO:0080188">
    <property type="term" value="P:gene silencing by siRNA-directed DNA methylation"/>
    <property type="evidence" value="ECO:0007669"/>
    <property type="project" value="InterPro"/>
</dbReference>
<dbReference type="AlphaFoldDB" id="G7JAU5"/>
<name>G7JAU5_MEDTR</name>
<keyword evidence="5" id="KW-0539">Nucleus</keyword>
<protein>
    <submittedName>
        <fullName evidence="6">Chromatin remodeling protein, putative</fullName>
    </submittedName>
</protein>
<evidence type="ECO:0000313" key="8">
    <source>
        <dbReference type="Proteomes" id="UP000002051"/>
    </source>
</evidence>
<evidence type="ECO:0000256" key="3">
    <source>
        <dbReference type="ARBA" id="ARBA00022806"/>
    </source>
</evidence>
<dbReference type="EnsemblPlants" id="AES71962">
    <property type="protein sequence ID" value="AES71962"/>
    <property type="gene ID" value="MTR_3g084600"/>
</dbReference>
<organism evidence="6 8">
    <name type="scientific">Medicago truncatula</name>
    <name type="common">Barrel medic</name>
    <name type="synonym">Medicago tribuloides</name>
    <dbReference type="NCBI Taxonomy" id="3880"/>
    <lineage>
        <taxon>Eukaryota</taxon>
        <taxon>Viridiplantae</taxon>
        <taxon>Streptophyta</taxon>
        <taxon>Embryophyta</taxon>
        <taxon>Tracheophyta</taxon>
        <taxon>Spermatophyta</taxon>
        <taxon>Magnoliopsida</taxon>
        <taxon>eudicotyledons</taxon>
        <taxon>Gunneridae</taxon>
        <taxon>Pentapetalae</taxon>
        <taxon>rosids</taxon>
        <taxon>fabids</taxon>
        <taxon>Fabales</taxon>
        <taxon>Fabaceae</taxon>
        <taxon>Papilionoideae</taxon>
        <taxon>50 kb inversion clade</taxon>
        <taxon>NPAAA clade</taxon>
        <taxon>Hologalegina</taxon>
        <taxon>IRL clade</taxon>
        <taxon>Trifolieae</taxon>
        <taxon>Medicago</taxon>
    </lineage>
</organism>
<keyword evidence="8" id="KW-1185">Reference proteome</keyword>
<accession>G7JAU5</accession>
<keyword evidence="3" id="KW-0347">Helicase</keyword>
<dbReference type="GO" id="GO:0005524">
    <property type="term" value="F:ATP binding"/>
    <property type="evidence" value="ECO:0007669"/>
    <property type="project" value="UniProtKB-KW"/>
</dbReference>
<evidence type="ECO:0000313" key="7">
    <source>
        <dbReference type="EnsemblPlants" id="AES71962"/>
    </source>
</evidence>
<comment type="subcellular location">
    <subcellularLocation>
        <location evidence="1">Nucleus</location>
    </subcellularLocation>
</comment>
<reference evidence="6 8" key="1">
    <citation type="journal article" date="2011" name="Nature">
        <title>The Medicago genome provides insight into the evolution of rhizobial symbioses.</title>
        <authorList>
            <person name="Young N.D."/>
            <person name="Debelle F."/>
            <person name="Oldroyd G.E."/>
            <person name="Geurts R."/>
            <person name="Cannon S.B."/>
            <person name="Udvardi M.K."/>
            <person name="Benedito V.A."/>
            <person name="Mayer K.F."/>
            <person name="Gouzy J."/>
            <person name="Schoof H."/>
            <person name="Van de Peer Y."/>
            <person name="Proost S."/>
            <person name="Cook D.R."/>
            <person name="Meyers B.C."/>
            <person name="Spannagl M."/>
            <person name="Cheung F."/>
            <person name="De Mita S."/>
            <person name="Krishnakumar V."/>
            <person name="Gundlach H."/>
            <person name="Zhou S."/>
            <person name="Mudge J."/>
            <person name="Bharti A.K."/>
            <person name="Murray J.D."/>
            <person name="Naoumkina M.A."/>
            <person name="Rosen B."/>
            <person name="Silverstein K.A."/>
            <person name="Tang H."/>
            <person name="Rombauts S."/>
            <person name="Zhao P.X."/>
            <person name="Zhou P."/>
            <person name="Barbe V."/>
            <person name="Bardou P."/>
            <person name="Bechner M."/>
            <person name="Bellec A."/>
            <person name="Berger A."/>
            <person name="Berges H."/>
            <person name="Bidwell S."/>
            <person name="Bisseling T."/>
            <person name="Choisne N."/>
            <person name="Couloux A."/>
            <person name="Denny R."/>
            <person name="Deshpande S."/>
            <person name="Dai X."/>
            <person name="Doyle J.J."/>
            <person name="Dudez A.M."/>
            <person name="Farmer A.D."/>
            <person name="Fouteau S."/>
            <person name="Franken C."/>
            <person name="Gibelin C."/>
            <person name="Gish J."/>
            <person name="Goldstein S."/>
            <person name="Gonzalez A.J."/>
            <person name="Green P.J."/>
            <person name="Hallab A."/>
            <person name="Hartog M."/>
            <person name="Hua A."/>
            <person name="Humphray S.J."/>
            <person name="Jeong D.H."/>
            <person name="Jing Y."/>
            <person name="Jocker A."/>
            <person name="Kenton S.M."/>
            <person name="Kim D.J."/>
            <person name="Klee K."/>
            <person name="Lai H."/>
            <person name="Lang C."/>
            <person name="Lin S."/>
            <person name="Macmil S.L."/>
            <person name="Magdelenat G."/>
            <person name="Matthews L."/>
            <person name="McCorrison J."/>
            <person name="Monaghan E.L."/>
            <person name="Mun J.H."/>
            <person name="Najar F.Z."/>
            <person name="Nicholson C."/>
            <person name="Noirot C."/>
            <person name="O'Bleness M."/>
            <person name="Paule C.R."/>
            <person name="Poulain J."/>
            <person name="Prion F."/>
            <person name="Qin B."/>
            <person name="Qu C."/>
            <person name="Retzel E.F."/>
            <person name="Riddle C."/>
            <person name="Sallet E."/>
            <person name="Samain S."/>
            <person name="Samson N."/>
            <person name="Sanders I."/>
            <person name="Saurat O."/>
            <person name="Scarpelli C."/>
            <person name="Schiex T."/>
            <person name="Segurens B."/>
            <person name="Severin A.J."/>
            <person name="Sherrier D.J."/>
            <person name="Shi R."/>
            <person name="Sims S."/>
            <person name="Singer S.R."/>
            <person name="Sinharoy S."/>
            <person name="Sterck L."/>
            <person name="Viollet A."/>
            <person name="Wang B.B."/>
            <person name="Wang K."/>
            <person name="Wang M."/>
            <person name="Wang X."/>
            <person name="Warfsmann J."/>
            <person name="Weissenbach J."/>
            <person name="White D.D."/>
            <person name="White J.D."/>
            <person name="Wiley G.B."/>
            <person name="Wincker P."/>
            <person name="Xing Y."/>
            <person name="Yang L."/>
            <person name="Yao Z."/>
            <person name="Ying F."/>
            <person name="Zhai J."/>
            <person name="Zhou L."/>
            <person name="Zuber A."/>
            <person name="Denarie J."/>
            <person name="Dixon R.A."/>
            <person name="May G.D."/>
            <person name="Schwartz D.C."/>
            <person name="Rogers J."/>
            <person name="Quetier F."/>
            <person name="Town C.D."/>
            <person name="Roe B.A."/>
        </authorList>
    </citation>
    <scope>NUCLEOTIDE SEQUENCE [LARGE SCALE GENOMIC DNA]</scope>
    <source>
        <strain evidence="6">A17</strain>
        <strain evidence="7 8">cv. Jemalong A17</strain>
    </source>
</reference>
<evidence type="ECO:0000313" key="6">
    <source>
        <dbReference type="EMBL" id="AES71962.1"/>
    </source>
</evidence>
<dbReference type="HOGENOM" id="CLU_1477274_0_0_1"/>